<evidence type="ECO:0000313" key="1">
    <source>
        <dbReference type="EMBL" id="AHM56228.1"/>
    </source>
</evidence>
<dbReference type="InterPro" id="IPR007497">
    <property type="entry name" value="SIMPL/DUF541"/>
</dbReference>
<accession>W8TEJ2</accession>
<dbReference type="Proteomes" id="UP000019591">
    <property type="component" value="Chromosome"/>
</dbReference>
<dbReference type="PANTHER" id="PTHR34387">
    <property type="entry name" value="SLR1258 PROTEIN"/>
    <property type="match status" value="1"/>
</dbReference>
<dbReference type="STRING" id="1286171.EAL2_c09290"/>
<dbReference type="PANTHER" id="PTHR34387:SF2">
    <property type="entry name" value="SLR1258 PROTEIN"/>
    <property type="match status" value="1"/>
</dbReference>
<dbReference type="InterPro" id="IPR052022">
    <property type="entry name" value="26kDa_periplasmic_antigen"/>
</dbReference>
<dbReference type="Pfam" id="PF04402">
    <property type="entry name" value="SIMPL"/>
    <property type="match status" value="1"/>
</dbReference>
<name>W8TEJ2_PEPAC</name>
<evidence type="ECO:0008006" key="3">
    <source>
        <dbReference type="Google" id="ProtNLM"/>
    </source>
</evidence>
<dbReference type="InterPro" id="IPR010916">
    <property type="entry name" value="TonB_box_CS"/>
</dbReference>
<dbReference type="KEGG" id="eac:EAL2_c09290"/>
<dbReference type="PROSITE" id="PS00430">
    <property type="entry name" value="TONB_DEPENDENT_REC_1"/>
    <property type="match status" value="1"/>
</dbReference>
<dbReference type="Gene3D" id="3.30.70.2970">
    <property type="entry name" value="Protein of unknown function (DUF541), domain 2"/>
    <property type="match status" value="1"/>
</dbReference>
<dbReference type="AlphaFoldDB" id="W8TEJ2"/>
<protein>
    <recommendedName>
        <fullName evidence="3">SIMPL domain-containing protein</fullName>
    </recommendedName>
</protein>
<keyword evidence="2" id="KW-1185">Reference proteome</keyword>
<dbReference type="InterPro" id="IPR016907">
    <property type="entry name" value="UCP029033"/>
</dbReference>
<dbReference type="OrthoDB" id="9785289at2"/>
<gene>
    <name evidence="1" type="ORF">EAL2_c09290</name>
</gene>
<organism evidence="1 2">
    <name type="scientific">Peptoclostridium acidaminophilum DSM 3953</name>
    <dbReference type="NCBI Taxonomy" id="1286171"/>
    <lineage>
        <taxon>Bacteria</taxon>
        <taxon>Bacillati</taxon>
        <taxon>Bacillota</taxon>
        <taxon>Clostridia</taxon>
        <taxon>Peptostreptococcales</taxon>
        <taxon>Peptoclostridiaceae</taxon>
        <taxon>Peptoclostridium</taxon>
    </lineage>
</organism>
<reference evidence="1 2" key="1">
    <citation type="journal article" date="2014" name="Genome Announc.">
        <title>Complete Genome Sequence of Amino Acid-Utilizing Eubacterium acidaminophilum al-2 (DSM 3953).</title>
        <authorList>
            <person name="Poehlein A."/>
            <person name="Andreesen J.R."/>
            <person name="Daniel R."/>
        </authorList>
    </citation>
    <scope>NUCLEOTIDE SEQUENCE [LARGE SCALE GENOMIC DNA]</scope>
    <source>
        <strain evidence="1 2">DSM 3953</strain>
    </source>
</reference>
<sequence>MEKISQGKAYVAVALILAAALIAASLIVTQGFVKVKASQNTLSVKGSAKKEIKSDYAVWTGSFSVQSGQLSEAYSMLSNDAAKVKQYLVDSGIPEKSIVFSAISTSTYNEILPNGVYSNKIEGYRLFQSVEIKSADIDKITELSRESTELINQGVEFQSIPPQYFYTKLADLKIEMIELAAKDAQLRAEKLLAVTGSKPGKLRAARLGVFQITPPFSNEVSDYGINDTSSIDKEITAVVSCDFEID</sequence>
<dbReference type="EMBL" id="CP007452">
    <property type="protein sequence ID" value="AHM56228.1"/>
    <property type="molecule type" value="Genomic_DNA"/>
</dbReference>
<evidence type="ECO:0000313" key="2">
    <source>
        <dbReference type="Proteomes" id="UP000019591"/>
    </source>
</evidence>
<dbReference type="eggNOG" id="COG2859">
    <property type="taxonomic scope" value="Bacteria"/>
</dbReference>
<dbReference type="GO" id="GO:0006974">
    <property type="term" value="P:DNA damage response"/>
    <property type="evidence" value="ECO:0007669"/>
    <property type="project" value="TreeGrafter"/>
</dbReference>
<dbReference type="PATRIC" id="fig|1286171.3.peg.879"/>
<proteinExistence type="predicted"/>
<dbReference type="HOGENOM" id="CLU_077423_0_0_9"/>
<dbReference type="RefSeq" id="WP_025435243.1">
    <property type="nucleotide sequence ID" value="NZ_CP007452.1"/>
</dbReference>
<dbReference type="PIRSF" id="PIRSF029033">
    <property type="entry name" value="UCP029033"/>
    <property type="match status" value="1"/>
</dbReference>